<comment type="similarity">
    <text evidence="2">Belongs to the AB hydrolase superfamily. Epoxide hydrolase family.</text>
</comment>
<reference evidence="5 6" key="1">
    <citation type="submission" date="2024-11" db="EMBL/GenBank/DDBJ databases">
        <title>Chromosome-level genome assembly of the freshwater bivalve Anodonta woodiana.</title>
        <authorList>
            <person name="Chen X."/>
        </authorList>
    </citation>
    <scope>NUCLEOTIDE SEQUENCE [LARGE SCALE GENOMIC DNA]</scope>
    <source>
        <strain evidence="5">MN2024</strain>
        <tissue evidence="5">Gills</tissue>
    </source>
</reference>
<dbReference type="PRINTS" id="PR00111">
    <property type="entry name" value="ABHYDROLASE"/>
</dbReference>
<feature type="transmembrane region" description="Helical" evidence="3">
    <location>
        <begin position="6"/>
        <end position="29"/>
    </location>
</feature>
<evidence type="ECO:0000256" key="2">
    <source>
        <dbReference type="ARBA" id="ARBA00038334"/>
    </source>
</evidence>
<keyword evidence="3" id="KW-1133">Transmembrane helix</keyword>
<organism evidence="5 6">
    <name type="scientific">Sinanodonta woodiana</name>
    <name type="common">Chinese pond mussel</name>
    <name type="synonym">Anodonta woodiana</name>
    <dbReference type="NCBI Taxonomy" id="1069815"/>
    <lineage>
        <taxon>Eukaryota</taxon>
        <taxon>Metazoa</taxon>
        <taxon>Spiralia</taxon>
        <taxon>Lophotrochozoa</taxon>
        <taxon>Mollusca</taxon>
        <taxon>Bivalvia</taxon>
        <taxon>Autobranchia</taxon>
        <taxon>Heteroconchia</taxon>
        <taxon>Palaeoheterodonta</taxon>
        <taxon>Unionida</taxon>
        <taxon>Unionoidea</taxon>
        <taxon>Unionidae</taxon>
        <taxon>Unioninae</taxon>
        <taxon>Sinanodonta</taxon>
    </lineage>
</organism>
<evidence type="ECO:0000313" key="6">
    <source>
        <dbReference type="Proteomes" id="UP001634394"/>
    </source>
</evidence>
<keyword evidence="1" id="KW-0378">Hydrolase</keyword>
<accession>A0ABD3VW53</accession>
<dbReference type="GO" id="GO:0004301">
    <property type="term" value="F:epoxide hydrolase activity"/>
    <property type="evidence" value="ECO:0007669"/>
    <property type="project" value="UniProtKB-ARBA"/>
</dbReference>
<name>A0ABD3VW53_SINWO</name>
<dbReference type="Proteomes" id="UP001634394">
    <property type="component" value="Unassembled WGS sequence"/>
</dbReference>
<comment type="caution">
    <text evidence="5">The sequence shown here is derived from an EMBL/GenBank/DDBJ whole genome shotgun (WGS) entry which is preliminary data.</text>
</comment>
<dbReference type="PRINTS" id="PR00412">
    <property type="entry name" value="EPOXHYDRLASE"/>
</dbReference>
<keyword evidence="3" id="KW-0812">Transmembrane</keyword>
<dbReference type="InterPro" id="IPR029058">
    <property type="entry name" value="AB_hydrolase_fold"/>
</dbReference>
<dbReference type="AlphaFoldDB" id="A0ABD3VW53"/>
<evidence type="ECO:0000259" key="4">
    <source>
        <dbReference type="Pfam" id="PF00561"/>
    </source>
</evidence>
<sequence length="343" mass="40007">MGLMHYFQFAVVFLFGLWYSLWVILHLFLSFIKGPITFVTNFFKKRDVMPPCLNDPDLGSHDFVHLEDVRLHYVAKGDEKKPLMLLVHGFPEFWYSWRYQLREFSSEYRVVAIDQRGYGDSGKPSGVKNYSTEKLTGDIKQLIPALGYSRCVLVGHDWGGAVAWHFAMRHPEMVEKLIVLNCPHPATFASYMRKNREQFKKSWYMMFFQVPILPEIAFWSNDFQFLERALIGKNGGVKSDKTTAADMEAYKYCFSSKGAVTNPLNYYRAAFRYPLAKKDIRLIEKPTMIIWGCPDMALNKELVPLAGKFVPDLTIQYIEDASHWIQQDKPNEVNKFIWEFLNK</sequence>
<proteinExistence type="inferred from homology"/>
<keyword evidence="6" id="KW-1185">Reference proteome</keyword>
<dbReference type="Pfam" id="PF00561">
    <property type="entry name" value="Abhydrolase_1"/>
    <property type="match status" value="1"/>
</dbReference>
<gene>
    <name evidence="5" type="ORF">ACJMK2_043016</name>
</gene>
<keyword evidence="3" id="KW-0472">Membrane</keyword>
<dbReference type="InterPro" id="IPR000073">
    <property type="entry name" value="AB_hydrolase_1"/>
</dbReference>
<dbReference type="Gene3D" id="3.40.50.1820">
    <property type="entry name" value="alpha/beta hydrolase"/>
    <property type="match status" value="1"/>
</dbReference>
<protein>
    <recommendedName>
        <fullName evidence="4">AB hydrolase-1 domain-containing protein</fullName>
    </recommendedName>
</protein>
<evidence type="ECO:0000256" key="3">
    <source>
        <dbReference type="SAM" id="Phobius"/>
    </source>
</evidence>
<dbReference type="InterPro" id="IPR000639">
    <property type="entry name" value="Epox_hydrolase-like"/>
</dbReference>
<dbReference type="PANTHER" id="PTHR43329">
    <property type="entry name" value="EPOXIDE HYDROLASE"/>
    <property type="match status" value="1"/>
</dbReference>
<evidence type="ECO:0000313" key="5">
    <source>
        <dbReference type="EMBL" id="KAL3865651.1"/>
    </source>
</evidence>
<dbReference type="EMBL" id="JBJQND010000009">
    <property type="protein sequence ID" value="KAL3865651.1"/>
    <property type="molecule type" value="Genomic_DNA"/>
</dbReference>
<feature type="domain" description="AB hydrolase-1" evidence="4">
    <location>
        <begin position="82"/>
        <end position="330"/>
    </location>
</feature>
<dbReference type="SUPFAM" id="SSF53474">
    <property type="entry name" value="alpha/beta-Hydrolases"/>
    <property type="match status" value="1"/>
</dbReference>
<evidence type="ECO:0000256" key="1">
    <source>
        <dbReference type="ARBA" id="ARBA00022801"/>
    </source>
</evidence>